<protein>
    <recommendedName>
        <fullName evidence="5">Lipoprotein</fullName>
    </recommendedName>
</protein>
<dbReference type="Proteomes" id="UP000292685">
    <property type="component" value="Unassembled WGS sequence"/>
</dbReference>
<proteinExistence type="predicted"/>
<name>A0A4Q8AFH6_9MICC</name>
<comment type="caution">
    <text evidence="3">The sequence shown here is derived from an EMBL/GenBank/DDBJ whole genome shotgun (WGS) entry which is preliminary data.</text>
</comment>
<evidence type="ECO:0000256" key="2">
    <source>
        <dbReference type="SAM" id="SignalP"/>
    </source>
</evidence>
<reference evidence="3 4" key="1">
    <citation type="submission" date="2019-02" db="EMBL/GenBank/DDBJ databases">
        <title>Sequencing the genomes of 1000 actinobacteria strains.</title>
        <authorList>
            <person name="Klenk H.-P."/>
        </authorList>
    </citation>
    <scope>NUCLEOTIDE SEQUENCE [LARGE SCALE GENOMIC DNA]</scope>
    <source>
        <strain evidence="3 4">DSM 17364</strain>
    </source>
</reference>
<keyword evidence="4" id="KW-1185">Reference proteome</keyword>
<dbReference type="PROSITE" id="PS51257">
    <property type="entry name" value="PROKAR_LIPOPROTEIN"/>
    <property type="match status" value="1"/>
</dbReference>
<evidence type="ECO:0000313" key="3">
    <source>
        <dbReference type="EMBL" id="RZU63072.1"/>
    </source>
</evidence>
<sequence>MPRKYTLTGCAIALALLSGCANAPDSGTDPAPATASAHQPQRDGDSSLWHVEGSATTLPEDDPDVIALQRAVALHSAAVDNRSADNVEDTLEAEYQHYSDGFNRMLEDQNHRASTEALYQDHELQTRQLGVAWTTSSLSADRNRAVVGFESIFEFTAGDETYLDERELELDERYAQPREITLVRAGEEWVIDNIEKGPLRAAATLGP</sequence>
<gene>
    <name evidence="3" type="ORF">EV380_2679</name>
</gene>
<dbReference type="AlphaFoldDB" id="A0A4Q8AFH6"/>
<feature type="region of interest" description="Disordered" evidence="1">
    <location>
        <begin position="24"/>
        <end position="49"/>
    </location>
</feature>
<feature type="chain" id="PRO_5020935425" description="Lipoprotein" evidence="2">
    <location>
        <begin position="24"/>
        <end position="207"/>
    </location>
</feature>
<evidence type="ECO:0000256" key="1">
    <source>
        <dbReference type="SAM" id="MobiDB-lite"/>
    </source>
</evidence>
<accession>A0A4Q8AFH6</accession>
<organism evidence="3 4">
    <name type="scientific">Zhihengliuella halotolerans</name>
    <dbReference type="NCBI Taxonomy" id="370736"/>
    <lineage>
        <taxon>Bacteria</taxon>
        <taxon>Bacillati</taxon>
        <taxon>Actinomycetota</taxon>
        <taxon>Actinomycetes</taxon>
        <taxon>Micrococcales</taxon>
        <taxon>Micrococcaceae</taxon>
        <taxon>Zhihengliuella</taxon>
    </lineage>
</organism>
<evidence type="ECO:0008006" key="5">
    <source>
        <dbReference type="Google" id="ProtNLM"/>
    </source>
</evidence>
<feature type="signal peptide" evidence="2">
    <location>
        <begin position="1"/>
        <end position="23"/>
    </location>
</feature>
<evidence type="ECO:0000313" key="4">
    <source>
        <dbReference type="Proteomes" id="UP000292685"/>
    </source>
</evidence>
<dbReference type="EMBL" id="SHLA01000001">
    <property type="protein sequence ID" value="RZU63072.1"/>
    <property type="molecule type" value="Genomic_DNA"/>
</dbReference>
<keyword evidence="2" id="KW-0732">Signal</keyword>